<dbReference type="CDD" id="cd00090">
    <property type="entry name" value="HTH_ARSR"/>
    <property type="match status" value="1"/>
</dbReference>
<dbReference type="STRING" id="37928.SAMN04489742_2976"/>
<dbReference type="SUPFAM" id="SSF46785">
    <property type="entry name" value="Winged helix' DNA-binding domain"/>
    <property type="match status" value="1"/>
</dbReference>
<keyword evidence="2" id="KW-0238">DNA-binding</keyword>
<keyword evidence="1" id="KW-0805">Transcription regulation</keyword>
<organism evidence="6 7">
    <name type="scientific">Crystallibacter crystallopoietes</name>
    <dbReference type="NCBI Taxonomy" id="37928"/>
    <lineage>
        <taxon>Bacteria</taxon>
        <taxon>Bacillati</taxon>
        <taxon>Actinomycetota</taxon>
        <taxon>Actinomycetes</taxon>
        <taxon>Micrococcales</taxon>
        <taxon>Micrococcaceae</taxon>
        <taxon>Crystallibacter</taxon>
    </lineage>
</organism>
<keyword evidence="3" id="KW-0804">Transcription</keyword>
<name>A0A1H1EK81_9MICC</name>
<gene>
    <name evidence="6" type="ORF">SAMN04489742_2976</name>
</gene>
<dbReference type="Gene3D" id="1.10.10.10">
    <property type="entry name" value="Winged helix-like DNA-binding domain superfamily/Winged helix DNA-binding domain"/>
    <property type="match status" value="1"/>
</dbReference>
<dbReference type="GO" id="GO:0003700">
    <property type="term" value="F:DNA-binding transcription factor activity"/>
    <property type="evidence" value="ECO:0007669"/>
    <property type="project" value="InterPro"/>
</dbReference>
<dbReference type="PANTHER" id="PTHR33154:SF15">
    <property type="entry name" value="REGULATORY PROTEIN ARSR"/>
    <property type="match status" value="1"/>
</dbReference>
<dbReference type="AlphaFoldDB" id="A0A1H1EK81"/>
<evidence type="ECO:0000256" key="2">
    <source>
        <dbReference type="ARBA" id="ARBA00023125"/>
    </source>
</evidence>
<feature type="domain" description="HTH arsR-type" evidence="5">
    <location>
        <begin position="35"/>
        <end position="127"/>
    </location>
</feature>
<reference evidence="6 7" key="1">
    <citation type="submission" date="2016-10" db="EMBL/GenBank/DDBJ databases">
        <authorList>
            <person name="de Groot N.N."/>
        </authorList>
    </citation>
    <scope>NUCLEOTIDE SEQUENCE [LARGE SCALE GENOMIC DNA]</scope>
    <source>
        <strain evidence="6 7">DSM 20117</strain>
    </source>
</reference>
<dbReference type="GO" id="GO:0003677">
    <property type="term" value="F:DNA binding"/>
    <property type="evidence" value="ECO:0007669"/>
    <property type="project" value="UniProtKB-KW"/>
</dbReference>
<evidence type="ECO:0000313" key="6">
    <source>
        <dbReference type="EMBL" id="SDQ89152.1"/>
    </source>
</evidence>
<evidence type="ECO:0000313" key="7">
    <source>
        <dbReference type="Proteomes" id="UP000181917"/>
    </source>
</evidence>
<dbReference type="OrthoDB" id="7945987at2"/>
<dbReference type="EMBL" id="FNKH01000002">
    <property type="protein sequence ID" value="SDQ89152.1"/>
    <property type="molecule type" value="Genomic_DNA"/>
</dbReference>
<feature type="region of interest" description="Disordered" evidence="4">
    <location>
        <begin position="1"/>
        <end position="28"/>
    </location>
</feature>
<protein>
    <submittedName>
        <fullName evidence="6">Helix-turn-helix domain-containing protein</fullName>
    </submittedName>
</protein>
<evidence type="ECO:0000256" key="4">
    <source>
        <dbReference type="SAM" id="MobiDB-lite"/>
    </source>
</evidence>
<evidence type="ECO:0000256" key="1">
    <source>
        <dbReference type="ARBA" id="ARBA00023015"/>
    </source>
</evidence>
<dbReference type="SMART" id="SM00418">
    <property type="entry name" value="HTH_ARSR"/>
    <property type="match status" value="1"/>
</dbReference>
<dbReference type="Proteomes" id="UP000181917">
    <property type="component" value="Unassembled WGS sequence"/>
</dbReference>
<dbReference type="RefSeq" id="WP_083339768.1">
    <property type="nucleotide sequence ID" value="NZ_CP018863.1"/>
</dbReference>
<dbReference type="Pfam" id="PF12840">
    <property type="entry name" value="HTH_20"/>
    <property type="match status" value="1"/>
</dbReference>
<evidence type="ECO:0000256" key="3">
    <source>
        <dbReference type="ARBA" id="ARBA00023163"/>
    </source>
</evidence>
<dbReference type="InterPro" id="IPR011991">
    <property type="entry name" value="ArsR-like_HTH"/>
</dbReference>
<sequence>MTKGAAPYTDSAPGEISGAGAPAGSGDRVNISDARAIRALAHAVRLKVIEELFDTQQPATATELAQRHGLTPSAMSYHLRALEKWGFVKRSANQGDGRERHWQAAAGRLDVTSVADSRAATLGVVDVELNDLRQRLSKYVKRDKQAPNPDTWRQEGHLAALSTGRFYLTEEQRADLGRRIGEILLEFSPTTNPENRGEDAQKLYYVFSFLPGDIDDA</sequence>
<accession>A0A1H1EK81</accession>
<evidence type="ECO:0000259" key="5">
    <source>
        <dbReference type="SMART" id="SM00418"/>
    </source>
</evidence>
<dbReference type="InterPro" id="IPR001845">
    <property type="entry name" value="HTH_ArsR_DNA-bd_dom"/>
</dbReference>
<keyword evidence="7" id="KW-1185">Reference proteome</keyword>
<proteinExistence type="predicted"/>
<dbReference type="InterPro" id="IPR036388">
    <property type="entry name" value="WH-like_DNA-bd_sf"/>
</dbReference>
<dbReference type="InterPro" id="IPR036390">
    <property type="entry name" value="WH_DNA-bd_sf"/>
</dbReference>
<dbReference type="InterPro" id="IPR051081">
    <property type="entry name" value="HTH_MetalResp_TranReg"/>
</dbReference>
<dbReference type="PANTHER" id="PTHR33154">
    <property type="entry name" value="TRANSCRIPTIONAL REGULATOR, ARSR FAMILY"/>
    <property type="match status" value="1"/>
</dbReference>